<dbReference type="GeneID" id="42528477"/>
<dbReference type="VEuPathDB" id="FungiDB:BDBG_16307"/>
<dbReference type="RefSeq" id="XP_031576304.1">
    <property type="nucleotide sequence ID" value="XM_031724289.1"/>
</dbReference>
<accession>A0A179UBH9</accession>
<dbReference type="EMBL" id="GG657449">
    <property type="protein sequence ID" value="OAT04658.1"/>
    <property type="molecule type" value="Genomic_DNA"/>
</dbReference>
<evidence type="ECO:0000313" key="2">
    <source>
        <dbReference type="Proteomes" id="UP000002038"/>
    </source>
</evidence>
<dbReference type="KEGG" id="bgh:BDBG_16307"/>
<name>A0A179UBH9_BLAGS</name>
<protein>
    <submittedName>
        <fullName evidence="1">Uncharacterized protein</fullName>
    </submittedName>
</protein>
<sequence>MQGMITTVTAVREVGEEGGDVAMRAVLLQLSDTTVFTFNLAFLAVTKAAAAL</sequence>
<dbReference type="AlphaFoldDB" id="A0A179UBH9"/>
<evidence type="ECO:0000313" key="1">
    <source>
        <dbReference type="EMBL" id="OAT04658.1"/>
    </source>
</evidence>
<reference evidence="2" key="1">
    <citation type="journal article" date="2015" name="PLoS Genet.">
        <title>The dynamic genome and transcriptome of the human fungal pathogen Blastomyces and close relative Emmonsia.</title>
        <authorList>
            <person name="Munoz J.F."/>
            <person name="Gauthier G.M."/>
            <person name="Desjardins C.A."/>
            <person name="Gallo J.E."/>
            <person name="Holder J."/>
            <person name="Sullivan T.D."/>
            <person name="Marty A.J."/>
            <person name="Carmen J.C."/>
            <person name="Chen Z."/>
            <person name="Ding L."/>
            <person name="Gujja S."/>
            <person name="Magrini V."/>
            <person name="Misas E."/>
            <person name="Mitreva M."/>
            <person name="Priest M."/>
            <person name="Saif S."/>
            <person name="Whiston E.A."/>
            <person name="Young S."/>
            <person name="Zeng Q."/>
            <person name="Goldman W.E."/>
            <person name="Mardis E.R."/>
            <person name="Taylor J.W."/>
            <person name="McEwen J.G."/>
            <person name="Clay O.K."/>
            <person name="Klein B.S."/>
            <person name="Cuomo C.A."/>
        </authorList>
    </citation>
    <scope>NUCLEOTIDE SEQUENCE [LARGE SCALE GENOMIC DNA]</scope>
    <source>
        <strain evidence="2">SLH14081</strain>
    </source>
</reference>
<organism evidence="1 2">
    <name type="scientific">Blastomyces gilchristii (strain SLH14081)</name>
    <name type="common">Blastomyces dermatitidis</name>
    <dbReference type="NCBI Taxonomy" id="559298"/>
    <lineage>
        <taxon>Eukaryota</taxon>
        <taxon>Fungi</taxon>
        <taxon>Dikarya</taxon>
        <taxon>Ascomycota</taxon>
        <taxon>Pezizomycotina</taxon>
        <taxon>Eurotiomycetes</taxon>
        <taxon>Eurotiomycetidae</taxon>
        <taxon>Onygenales</taxon>
        <taxon>Ajellomycetaceae</taxon>
        <taxon>Blastomyces</taxon>
    </lineage>
</organism>
<proteinExistence type="predicted"/>
<gene>
    <name evidence="1" type="ORF">BDBG_16307</name>
</gene>
<dbReference type="Proteomes" id="UP000002038">
    <property type="component" value="Unassembled WGS sequence"/>
</dbReference>
<keyword evidence="2" id="KW-1185">Reference proteome</keyword>